<dbReference type="Proteomes" id="UP000026915">
    <property type="component" value="Chromosome 2"/>
</dbReference>
<reference evidence="1 2" key="1">
    <citation type="journal article" date="2013" name="Genome Biol.">
        <title>The genome sequence of the most widely cultivated cacao type and its use to identify candidate genes regulating pod color.</title>
        <authorList>
            <person name="Motamayor J.C."/>
            <person name="Mockaitis K."/>
            <person name="Schmutz J."/>
            <person name="Haiminen N."/>
            <person name="Iii D.L."/>
            <person name="Cornejo O."/>
            <person name="Findley S.D."/>
            <person name="Zheng P."/>
            <person name="Utro F."/>
            <person name="Royaert S."/>
            <person name="Saski C."/>
            <person name="Jenkins J."/>
            <person name="Podicheti R."/>
            <person name="Zhao M."/>
            <person name="Scheffler B.E."/>
            <person name="Stack J.C."/>
            <person name="Feltus F.A."/>
            <person name="Mustiga G.M."/>
            <person name="Amores F."/>
            <person name="Phillips W."/>
            <person name="Marelli J.P."/>
            <person name="May G.D."/>
            <person name="Shapiro H."/>
            <person name="Ma J."/>
            <person name="Bustamante C.D."/>
            <person name="Schnell R.J."/>
            <person name="Main D."/>
            <person name="Gilbert D."/>
            <person name="Parida L."/>
            <person name="Kuhn D.N."/>
        </authorList>
    </citation>
    <scope>NUCLEOTIDE SEQUENCE [LARGE SCALE GENOMIC DNA]</scope>
    <source>
        <strain evidence="2">cv. Matina 1-6</strain>
    </source>
</reference>
<dbReference type="Gramene" id="EOX97634">
    <property type="protein sequence ID" value="EOX97634"/>
    <property type="gene ID" value="TCM_006605"/>
</dbReference>
<dbReference type="AlphaFoldDB" id="A0A061DY06"/>
<sequence length="84" mass="9335">MDPAGWLTRVPRSCGLSFSFPIAHGPRLGFLKEVTFLLRVFSPLRNPESLCEETWLSCAPVWKKGHSGDDCPTISTRSKTTSII</sequence>
<dbReference type="EMBL" id="CM001880">
    <property type="protein sequence ID" value="EOX97634.1"/>
    <property type="molecule type" value="Genomic_DNA"/>
</dbReference>
<evidence type="ECO:0000313" key="1">
    <source>
        <dbReference type="EMBL" id="EOX97634.1"/>
    </source>
</evidence>
<dbReference type="InParanoid" id="A0A061DY06"/>
<accession>A0A061DY06</accession>
<evidence type="ECO:0000313" key="2">
    <source>
        <dbReference type="Proteomes" id="UP000026915"/>
    </source>
</evidence>
<keyword evidence="2" id="KW-1185">Reference proteome</keyword>
<dbReference type="HOGENOM" id="CLU_2531981_0_0_1"/>
<name>A0A061DY06_THECC</name>
<gene>
    <name evidence="1" type="ORF">TCM_006605</name>
</gene>
<proteinExistence type="predicted"/>
<protein>
    <submittedName>
        <fullName evidence="1">Uncharacterized protein</fullName>
    </submittedName>
</protein>
<organism evidence="1 2">
    <name type="scientific">Theobroma cacao</name>
    <name type="common">Cacao</name>
    <name type="synonym">Cocoa</name>
    <dbReference type="NCBI Taxonomy" id="3641"/>
    <lineage>
        <taxon>Eukaryota</taxon>
        <taxon>Viridiplantae</taxon>
        <taxon>Streptophyta</taxon>
        <taxon>Embryophyta</taxon>
        <taxon>Tracheophyta</taxon>
        <taxon>Spermatophyta</taxon>
        <taxon>Magnoliopsida</taxon>
        <taxon>eudicotyledons</taxon>
        <taxon>Gunneridae</taxon>
        <taxon>Pentapetalae</taxon>
        <taxon>rosids</taxon>
        <taxon>malvids</taxon>
        <taxon>Malvales</taxon>
        <taxon>Malvaceae</taxon>
        <taxon>Byttnerioideae</taxon>
        <taxon>Theobroma</taxon>
    </lineage>
</organism>